<proteinExistence type="predicted"/>
<protein>
    <submittedName>
        <fullName evidence="1">Uncharacterized protein</fullName>
    </submittedName>
</protein>
<gene>
    <name evidence="1" type="ORF">CRT38_02072</name>
</gene>
<sequence length="66" mass="8188">MVILRLYTRSTVAFNIAKWRKKKYFEVRLFLKLWKVLCIGYSRRQNFLFFHAADKKRLHIRLVQEV</sequence>
<dbReference type="EMBL" id="APHI01000002">
    <property type="protein sequence ID" value="EOA62016.1"/>
    <property type="molecule type" value="Genomic_DNA"/>
</dbReference>
<dbReference type="Proteomes" id="UP000053165">
    <property type="component" value="Unassembled WGS sequence"/>
</dbReference>
<organism evidence="1 2">
    <name type="scientific">Anaplasma phagocytophilum str. CRT38</name>
    <dbReference type="NCBI Taxonomy" id="1269275"/>
    <lineage>
        <taxon>Bacteria</taxon>
        <taxon>Pseudomonadati</taxon>
        <taxon>Pseudomonadota</taxon>
        <taxon>Alphaproteobacteria</taxon>
        <taxon>Rickettsiales</taxon>
        <taxon>Anaplasmataceae</taxon>
        <taxon>Anaplasma</taxon>
        <taxon>phagocytophilum group</taxon>
    </lineage>
</organism>
<comment type="caution">
    <text evidence="1">The sequence shown here is derived from an EMBL/GenBank/DDBJ whole genome shotgun (WGS) entry which is preliminary data.</text>
</comment>
<name>S6G5D6_ANAPH</name>
<evidence type="ECO:0000313" key="1">
    <source>
        <dbReference type="EMBL" id="EOA62016.1"/>
    </source>
</evidence>
<accession>S6G5D6</accession>
<evidence type="ECO:0000313" key="2">
    <source>
        <dbReference type="Proteomes" id="UP000053165"/>
    </source>
</evidence>
<dbReference type="AlphaFoldDB" id="S6G5D6"/>
<reference evidence="1 2" key="1">
    <citation type="submission" date="2013-03" db="EMBL/GenBank/DDBJ databases">
        <title>Genome sequence of Anaplasma phagocytophilum strain CRT38.</title>
        <authorList>
            <person name="Felsheim R.F."/>
            <person name="Kurtti T.J."/>
            <person name="Munderloh U.G."/>
        </authorList>
    </citation>
    <scope>NUCLEOTIDE SEQUENCE [LARGE SCALE GENOMIC DNA]</scope>
    <source>
        <strain evidence="1 2">CRT38</strain>
    </source>
</reference>